<sequence>MSDAAAAPVQPQAAPAPPTHAPLTPHKHCNTRDRLFGQESPAVASPKRVTPTYKSQIFDDVPASPSRTPKKTIPVLSRNPVTGEIKQSPSQQKIAA</sequence>
<accession>A0A261AD93</accession>
<dbReference type="HOGENOM" id="CLU_2388181_0_0_1"/>
<dbReference type="STRING" id="31234.E3MLA8"/>
<reference evidence="1" key="1">
    <citation type="submission" date="2017-08" db="EMBL/GenBank/DDBJ databases">
        <authorList>
            <person name="de Groot N.N."/>
        </authorList>
    </citation>
    <scope>NUCLEOTIDE SEQUENCE [LARGE SCALE GENOMIC DNA]</scope>
    <source>
        <strain evidence="1">PX439</strain>
    </source>
</reference>
<organism evidence="1 2">
    <name type="scientific">Caenorhabditis remanei</name>
    <name type="common">Caenorhabditis vulgaris</name>
    <dbReference type="NCBI Taxonomy" id="31234"/>
    <lineage>
        <taxon>Eukaryota</taxon>
        <taxon>Metazoa</taxon>
        <taxon>Ecdysozoa</taxon>
        <taxon>Nematoda</taxon>
        <taxon>Chromadorea</taxon>
        <taxon>Rhabditida</taxon>
        <taxon>Rhabditina</taxon>
        <taxon>Rhabditomorpha</taxon>
        <taxon>Rhabditoidea</taxon>
        <taxon>Rhabditidae</taxon>
        <taxon>Peloderinae</taxon>
        <taxon>Caenorhabditis</taxon>
    </lineage>
</organism>
<evidence type="ECO:0000313" key="2">
    <source>
        <dbReference type="Proteomes" id="UP000216624"/>
    </source>
</evidence>
<dbReference type="OMA" id="CNTRDRL"/>
<protein>
    <submittedName>
        <fullName evidence="1">Uncharacterized protein</fullName>
    </submittedName>
</protein>
<feature type="non-terminal residue" evidence="1">
    <location>
        <position position="1"/>
    </location>
</feature>
<gene>
    <name evidence="1" type="ORF">FL82_11669</name>
</gene>
<keyword evidence="2" id="KW-1185">Reference proteome</keyword>
<dbReference type="EMBL" id="NMWX01000008">
    <property type="protein sequence ID" value="OZF95454.1"/>
    <property type="molecule type" value="Genomic_DNA"/>
</dbReference>
<dbReference type="eggNOG" id="KOG3547">
    <property type="taxonomic scope" value="Eukaryota"/>
</dbReference>
<dbReference type="Proteomes" id="UP000216624">
    <property type="component" value="Unassembled WGS sequence"/>
</dbReference>
<proteinExistence type="predicted"/>
<name>A0A261AD93_CAERE</name>
<dbReference type="KEGG" id="crq:GCK72_011894"/>
<dbReference type="OrthoDB" id="5790345at2759"/>
<evidence type="ECO:0000313" key="1">
    <source>
        <dbReference type="EMBL" id="OZF95454.1"/>
    </source>
</evidence>
<comment type="caution">
    <text evidence="1">The sequence shown here is derived from an EMBL/GenBank/DDBJ whole genome shotgun (WGS) entry which is preliminary data.</text>
</comment>
<dbReference type="CTD" id="9798605"/>